<keyword evidence="2" id="KW-1185">Reference proteome</keyword>
<reference evidence="1" key="1">
    <citation type="submission" date="2022-10" db="EMBL/GenBank/DDBJ databases">
        <title>Rhodococcus ferula Z13 complete genome.</title>
        <authorList>
            <person name="Long X."/>
            <person name="Zang M."/>
        </authorList>
    </citation>
    <scope>NUCLEOTIDE SEQUENCE</scope>
    <source>
        <strain evidence="1">Z13</strain>
    </source>
</reference>
<dbReference type="Proteomes" id="UP001156484">
    <property type="component" value="Chromosome"/>
</dbReference>
<proteinExistence type="predicted"/>
<evidence type="ECO:0000313" key="1">
    <source>
        <dbReference type="EMBL" id="UYP19666.1"/>
    </source>
</evidence>
<organism evidence="1 2">
    <name type="scientific">Rhodococcus sacchari</name>
    <dbReference type="NCBI Taxonomy" id="2962047"/>
    <lineage>
        <taxon>Bacteria</taxon>
        <taxon>Bacillati</taxon>
        <taxon>Actinomycetota</taxon>
        <taxon>Actinomycetes</taxon>
        <taxon>Mycobacteriales</taxon>
        <taxon>Nocardiaceae</taxon>
        <taxon>Rhodococcus</taxon>
    </lineage>
</organism>
<evidence type="ECO:0000313" key="2">
    <source>
        <dbReference type="Proteomes" id="UP001156484"/>
    </source>
</evidence>
<dbReference type="EMBL" id="CP107551">
    <property type="protein sequence ID" value="UYP19666.1"/>
    <property type="molecule type" value="Genomic_DNA"/>
</dbReference>
<gene>
    <name evidence="1" type="ORF">OED52_03630</name>
</gene>
<accession>A0ACD4DI69</accession>
<protein>
    <submittedName>
        <fullName evidence="1">Siderophore-interacting protein</fullName>
    </submittedName>
</protein>
<name>A0ACD4DI69_9NOCA</name>
<sequence length="243" mass="26606">MEEQTRTNYSRGFQGAVLSLLGASDYELTVTGRREISDHYVRIDFTDGGLLGAHPVHPTMWIRMWFPDGRKVHQRGYTLVDPDPEAGTFSVEFALHDGLAANWARTAQAGQVIAATVMGSKFALPEPAPEGYLVVGDPAALPAVNSLLDAIGDATARVWLEWSHDDDRSLPLHAGPNTTVTWIERTDGGQGLVQAIDAAAFDAQRWHAWVAVEAKSTRAIVALMKKKFALPRKQITAQAYWTA</sequence>